<evidence type="ECO:0000313" key="1">
    <source>
        <dbReference type="EMBL" id="RJF99044.1"/>
    </source>
</evidence>
<protein>
    <submittedName>
        <fullName evidence="1">Uncharacterized protein</fullName>
    </submittedName>
</protein>
<dbReference type="AlphaFoldDB" id="A0A3A3FUQ1"/>
<accession>A0A3A3FUQ1</accession>
<evidence type="ECO:0000313" key="2">
    <source>
        <dbReference type="Proteomes" id="UP000265955"/>
    </source>
</evidence>
<comment type="caution">
    <text evidence="1">The sequence shown here is derived from an EMBL/GenBank/DDBJ whole genome shotgun (WGS) entry which is preliminary data.</text>
</comment>
<organism evidence="1 2">
    <name type="scientific">Noviherbaspirillum saxi</name>
    <dbReference type="NCBI Taxonomy" id="2320863"/>
    <lineage>
        <taxon>Bacteria</taxon>
        <taxon>Pseudomonadati</taxon>
        <taxon>Pseudomonadota</taxon>
        <taxon>Betaproteobacteria</taxon>
        <taxon>Burkholderiales</taxon>
        <taxon>Oxalobacteraceae</taxon>
        <taxon>Noviherbaspirillum</taxon>
    </lineage>
</organism>
<reference evidence="2" key="1">
    <citation type="submission" date="2018-09" db="EMBL/GenBank/DDBJ databases">
        <authorList>
            <person name="Zhu H."/>
        </authorList>
    </citation>
    <scope>NUCLEOTIDE SEQUENCE [LARGE SCALE GENOMIC DNA]</scope>
    <source>
        <strain evidence="2">K1R23-30</strain>
    </source>
</reference>
<sequence length="137" mass="15864">MRMTDQQLIDHCGRRCQAINCQFEGRAFQRMYELAGKPRAYAEVADLVPRKLYAMREDMQALVDFAFKRQARPAGGLKIEVGHAYRDVNGDVRYVYAHVKRFKSEAVLWGETPKQGIQYSMALLAEFKEWALEEVKS</sequence>
<dbReference type="EMBL" id="QYUO01000001">
    <property type="protein sequence ID" value="RJF99044.1"/>
    <property type="molecule type" value="Genomic_DNA"/>
</dbReference>
<keyword evidence="2" id="KW-1185">Reference proteome</keyword>
<gene>
    <name evidence="1" type="ORF">D3871_11370</name>
</gene>
<proteinExistence type="predicted"/>
<name>A0A3A3FUQ1_9BURK</name>
<dbReference type="Proteomes" id="UP000265955">
    <property type="component" value="Unassembled WGS sequence"/>
</dbReference>